<dbReference type="KEGG" id="pmi:PMT9312_1134"/>
<organism evidence="2 3">
    <name type="scientific">Prochlorococcus marinus (strain MIT 9312)</name>
    <dbReference type="NCBI Taxonomy" id="74546"/>
    <lineage>
        <taxon>Bacteria</taxon>
        <taxon>Bacillati</taxon>
        <taxon>Cyanobacteriota</taxon>
        <taxon>Cyanophyceae</taxon>
        <taxon>Synechococcales</taxon>
        <taxon>Prochlorococcaceae</taxon>
        <taxon>Prochlorococcus</taxon>
    </lineage>
</organism>
<dbReference type="Proteomes" id="UP000002715">
    <property type="component" value="Chromosome"/>
</dbReference>
<dbReference type="RefSeq" id="WP_011376684.1">
    <property type="nucleotide sequence ID" value="NC_007577.1"/>
</dbReference>
<dbReference type="EMBL" id="CP000111">
    <property type="protein sequence ID" value="ABB50193.1"/>
    <property type="molecule type" value="Genomic_DNA"/>
</dbReference>
<name>Q31AA2_PROM9</name>
<reference evidence="3" key="1">
    <citation type="submission" date="2005-07" db="EMBL/GenBank/DDBJ databases">
        <title>Complete sequence of Prochlorococcus marinus str. MIT 9312.</title>
        <authorList>
            <consortium name="US DOE Joint Genome Institute"/>
            <person name="Copeland A."/>
            <person name="Lucas S."/>
            <person name="Lapidus A."/>
            <person name="Barry K."/>
            <person name="Detter J.C."/>
            <person name="Glavina T."/>
            <person name="Hammon N."/>
            <person name="Israni S."/>
            <person name="Pitluck S."/>
            <person name="Thiel J."/>
            <person name="Schmutz J."/>
            <person name="Larimer F."/>
            <person name="Land M."/>
            <person name="Kyrpides N."/>
            <person name="Lykidis A."/>
            <person name="Richardson P."/>
        </authorList>
    </citation>
    <scope>NUCLEOTIDE SEQUENCE [LARGE SCALE GENOMIC DNA]</scope>
    <source>
        <strain evidence="3">MIT 9312</strain>
    </source>
</reference>
<feature type="signal peptide" evidence="1">
    <location>
        <begin position="1"/>
        <end position="21"/>
    </location>
</feature>
<accession>Q31AA2</accession>
<dbReference type="eggNOG" id="ENOG502Z9KK">
    <property type="taxonomic scope" value="Bacteria"/>
</dbReference>
<feature type="chain" id="PRO_5004220188" evidence="1">
    <location>
        <begin position="22"/>
        <end position="559"/>
    </location>
</feature>
<dbReference type="HOGENOM" id="CLU_039616_0_0_3"/>
<gene>
    <name evidence="2" type="ordered locus">PMT9312_1134</name>
</gene>
<evidence type="ECO:0000313" key="2">
    <source>
        <dbReference type="EMBL" id="ABB50193.1"/>
    </source>
</evidence>
<dbReference type="OrthoDB" id="542299at2"/>
<keyword evidence="1" id="KW-0732">Signal</keyword>
<evidence type="ECO:0000256" key="1">
    <source>
        <dbReference type="SAM" id="SignalP"/>
    </source>
</evidence>
<proteinExistence type="predicted"/>
<evidence type="ECO:0000313" key="3">
    <source>
        <dbReference type="Proteomes" id="UP000002715"/>
    </source>
</evidence>
<sequence length="559" mass="61044">MKFAFYFFIIAQILNSLVVFAEKVKKGSSEFNSINWEKVKKNKYKPEGDIIWNPYKGEENYFKNEEDFQSMGGKGAWMEPPTWQDRTLRFSFEEIDMPDAGEHMGLYGIGAYDRLNPWLYGGITLYGAASGRRGGFFTGGYTLGVESQLTDNLILDAGGYVGAGGGGAAAQGGGLHIRPHIGLKYDFIWSLLGLNYSYVDFPNGDISSDAIALSLDFPFSSPIFSWENDGLTAVDYFGSDWRNLSRHRSHLAARFRTYSPSSGSRTTSGASLDDSLGLVGVEYSYFLDDNWFATFETAGALSGGVGGYAELLAGLGYRLPLTKDDRLALLPALTIGGAGGGEVETGGGFVARANLGLEYRFSPHLSLIMDGGYLSAPDGNYEAPYAGFNLAYVMETFAQDQKGDPLTESELIQTTKWRFRPAHQWYFNAQRRYGSSRDMQLLGGKIDWMIGDWGYLTGQGLSAYAGGAGGYSEGHWGVGVLSPSWKNWQLYGEMLIGAGGGGGVDSGSALLYKPSVGLEYKLTKDYSLQTGIGKVISKNGNLDANIFEANLVWRFRTSK</sequence>
<dbReference type="AlphaFoldDB" id="Q31AA2"/>
<protein>
    <submittedName>
        <fullName evidence="2">Uncharacterized protein</fullName>
    </submittedName>
</protein>